<reference evidence="3" key="1">
    <citation type="submission" date="2021-01" db="EMBL/GenBank/DDBJ databases">
        <authorList>
            <person name="Corre E."/>
            <person name="Pelletier E."/>
            <person name="Niang G."/>
            <person name="Scheremetjew M."/>
            <person name="Finn R."/>
            <person name="Kale V."/>
            <person name="Holt S."/>
            <person name="Cochrane G."/>
            <person name="Meng A."/>
            <person name="Brown T."/>
            <person name="Cohen L."/>
        </authorList>
    </citation>
    <scope>NUCLEOTIDE SEQUENCE</scope>
    <source>
        <strain evidence="3">GSBS06</strain>
    </source>
</reference>
<dbReference type="EMBL" id="HBIN01012900">
    <property type="protein sequence ID" value="CAE0439530.1"/>
    <property type="molecule type" value="Transcribed_RNA"/>
</dbReference>
<dbReference type="AlphaFoldDB" id="A0A7S3LUH2"/>
<gene>
    <name evidence="3" type="ORF">ASTO00021_LOCUS9726</name>
</gene>
<evidence type="ECO:0000259" key="2">
    <source>
        <dbReference type="Pfam" id="PF01266"/>
    </source>
</evidence>
<protein>
    <recommendedName>
        <fullName evidence="2">FAD dependent oxidoreductase domain-containing protein</fullName>
    </recommendedName>
</protein>
<dbReference type="InterPro" id="IPR036188">
    <property type="entry name" value="FAD/NAD-bd_sf"/>
</dbReference>
<dbReference type="Gene3D" id="3.50.50.60">
    <property type="entry name" value="FAD/NAD(P)-binding domain"/>
    <property type="match status" value="2"/>
</dbReference>
<keyword evidence="1" id="KW-0560">Oxidoreductase</keyword>
<organism evidence="3">
    <name type="scientific">Aplanochytrium stocchinoi</name>
    <dbReference type="NCBI Taxonomy" id="215587"/>
    <lineage>
        <taxon>Eukaryota</taxon>
        <taxon>Sar</taxon>
        <taxon>Stramenopiles</taxon>
        <taxon>Bigyra</taxon>
        <taxon>Labyrinthulomycetes</taxon>
        <taxon>Thraustochytrida</taxon>
        <taxon>Thraustochytriidae</taxon>
        <taxon>Aplanochytrium</taxon>
    </lineage>
</organism>
<evidence type="ECO:0000256" key="1">
    <source>
        <dbReference type="ARBA" id="ARBA00023002"/>
    </source>
</evidence>
<accession>A0A7S3LUH2</accession>
<dbReference type="SUPFAM" id="SSF51905">
    <property type="entry name" value="FAD/NAD(P)-binding domain"/>
    <property type="match status" value="1"/>
</dbReference>
<evidence type="ECO:0000313" key="3">
    <source>
        <dbReference type="EMBL" id="CAE0439530.1"/>
    </source>
</evidence>
<dbReference type="Pfam" id="PF01266">
    <property type="entry name" value="DAO"/>
    <property type="match status" value="1"/>
</dbReference>
<dbReference type="GO" id="GO:0005737">
    <property type="term" value="C:cytoplasm"/>
    <property type="evidence" value="ECO:0007669"/>
    <property type="project" value="TreeGrafter"/>
</dbReference>
<dbReference type="PANTHER" id="PTHR13847">
    <property type="entry name" value="SARCOSINE DEHYDROGENASE-RELATED"/>
    <property type="match status" value="1"/>
</dbReference>
<proteinExistence type="predicted"/>
<name>A0A7S3LUH2_9STRA</name>
<sequence length="514" mass="56071">MVVGKLILGGLGLGTAAGYAKLVHVQSLLPKTSLAINTNSSKKGNKDKKIIVVGGGCLGVSTAYKLAKKGYSVSVIESRSAAADECSSCAAGGMQRSNPMVSREKWVSVIKCMFPRLSSIVLGGEPEKFNFFQISFLKTVTDPHFLRWISAFSYGSLFPNEDLKKKQGEMLKFTDFAIDEIKNTLESDYGVMGKKSGYSQRGAMALVFSDPSQVKPSAKNSHEPQKIITGDDIFKQEPSIKEMTHKPTAVRFDYKALAADSERFTKALAEKCVTDPTLDVTFVYDTKVQGIDVNSGHDGLPSISALNTNRGVIKVDSDTQVVAAAGSWTPQLLALCGLYAPVYPLKGYCIPMQVPKNVPEEKLPSRIVSDEVVYTSRLGDQIRVTSIGEFSGWNTKPDVNVDKRFREAALERMPQLTEQIQSHPTRCGLRPYVSDGIVLLGRVELFSNLLVNCGPGSNGWKICEGAGEVIARLVANEDIDKPLGFESEYLSPKGRVVSAPIFSKICLSRWQIDM</sequence>
<dbReference type="PANTHER" id="PTHR13847:SF289">
    <property type="entry name" value="GLYCINE OXIDASE"/>
    <property type="match status" value="1"/>
</dbReference>
<dbReference type="Gene3D" id="3.30.9.10">
    <property type="entry name" value="D-Amino Acid Oxidase, subunit A, domain 2"/>
    <property type="match status" value="1"/>
</dbReference>
<dbReference type="InterPro" id="IPR006076">
    <property type="entry name" value="FAD-dep_OxRdtase"/>
</dbReference>
<feature type="domain" description="FAD dependent oxidoreductase" evidence="2">
    <location>
        <begin position="49"/>
        <end position="473"/>
    </location>
</feature>
<dbReference type="GO" id="GO:0016491">
    <property type="term" value="F:oxidoreductase activity"/>
    <property type="evidence" value="ECO:0007669"/>
    <property type="project" value="UniProtKB-KW"/>
</dbReference>